<name>A0A1M6B0U3_9FLAO</name>
<dbReference type="RefSeq" id="WP_047247036.1">
    <property type="nucleotide sequence ID" value="NZ_FQYU01000001.1"/>
</dbReference>
<dbReference type="InterPro" id="IPR009057">
    <property type="entry name" value="Homeodomain-like_sf"/>
</dbReference>
<dbReference type="PROSITE" id="PS50977">
    <property type="entry name" value="HTH_TETR_2"/>
    <property type="match status" value="1"/>
</dbReference>
<feature type="domain" description="HTH tetR-type" evidence="4">
    <location>
        <begin position="1"/>
        <end position="61"/>
    </location>
</feature>
<dbReference type="SUPFAM" id="SSF48498">
    <property type="entry name" value="Tetracyclin repressor-like, C-terminal domain"/>
    <property type="match status" value="1"/>
</dbReference>
<dbReference type="EMBL" id="FQYU01000001">
    <property type="protein sequence ID" value="SHI42374.1"/>
    <property type="molecule type" value="Genomic_DNA"/>
</dbReference>
<dbReference type="InterPro" id="IPR036271">
    <property type="entry name" value="Tet_transcr_reg_TetR-rel_C_sf"/>
</dbReference>
<sequence length="202" mass="23803">MFNKDRFLEFALSKFAIFGSKRFTLDDLAQELGISKKTIYENFKGKEEIIQESLAALMNKLRSEINDCVEKEKSDPIRAVIGIYRIGLDTFKSFSPNFLRSLKKYYPNVYRVFNDFREKEVSVLVKDLLLSGQEKGQIRKDVNIDLTYELYYNRMEYIVHAENKNFYEKFTPEELLNHIIINNLRGISTKSYLDQNDSAFQL</sequence>
<dbReference type="Proteomes" id="UP000184543">
    <property type="component" value="Unassembled WGS sequence"/>
</dbReference>
<organism evidence="5 6">
    <name type="scientific">Pseudozobellia thermophila</name>
    <dbReference type="NCBI Taxonomy" id="192903"/>
    <lineage>
        <taxon>Bacteria</taxon>
        <taxon>Pseudomonadati</taxon>
        <taxon>Bacteroidota</taxon>
        <taxon>Flavobacteriia</taxon>
        <taxon>Flavobacteriales</taxon>
        <taxon>Flavobacteriaceae</taxon>
        <taxon>Pseudozobellia</taxon>
    </lineage>
</organism>
<keyword evidence="6" id="KW-1185">Reference proteome</keyword>
<dbReference type="SUPFAM" id="SSF46689">
    <property type="entry name" value="Homeodomain-like"/>
    <property type="match status" value="1"/>
</dbReference>
<dbReference type="Pfam" id="PF00440">
    <property type="entry name" value="TetR_N"/>
    <property type="match status" value="1"/>
</dbReference>
<dbReference type="GO" id="GO:0003677">
    <property type="term" value="F:DNA binding"/>
    <property type="evidence" value="ECO:0007669"/>
    <property type="project" value="UniProtKB-UniRule"/>
</dbReference>
<dbReference type="PANTHER" id="PTHR30328:SF54">
    <property type="entry name" value="HTH-TYPE TRANSCRIPTIONAL REPRESSOR SCO4008"/>
    <property type="match status" value="1"/>
</dbReference>
<dbReference type="InterPro" id="IPR050109">
    <property type="entry name" value="HTH-type_TetR-like_transc_reg"/>
</dbReference>
<dbReference type="PANTHER" id="PTHR30328">
    <property type="entry name" value="TRANSCRIPTIONAL REPRESSOR"/>
    <property type="match status" value="1"/>
</dbReference>
<dbReference type="Gene3D" id="1.10.10.60">
    <property type="entry name" value="Homeodomain-like"/>
    <property type="match status" value="1"/>
</dbReference>
<dbReference type="STRING" id="192903.SAMN04488513_101249"/>
<accession>A0A1M6B0U3</accession>
<protein>
    <submittedName>
        <fullName evidence="5">Transcriptional regulator, TetR family</fullName>
    </submittedName>
</protein>
<dbReference type="InterPro" id="IPR001647">
    <property type="entry name" value="HTH_TetR"/>
</dbReference>
<dbReference type="Gene3D" id="1.10.357.10">
    <property type="entry name" value="Tetracycline Repressor, domain 2"/>
    <property type="match status" value="1"/>
</dbReference>
<evidence type="ECO:0000259" key="3">
    <source>
        <dbReference type="PROSITE" id="PS50943"/>
    </source>
</evidence>
<feature type="domain" description="HTH cro/C1-type" evidence="3">
    <location>
        <begin position="20"/>
        <end position="68"/>
    </location>
</feature>
<evidence type="ECO:0000256" key="2">
    <source>
        <dbReference type="PROSITE-ProRule" id="PRU00335"/>
    </source>
</evidence>
<evidence type="ECO:0000256" key="1">
    <source>
        <dbReference type="ARBA" id="ARBA00023125"/>
    </source>
</evidence>
<keyword evidence="1 2" id="KW-0238">DNA-binding</keyword>
<feature type="DNA-binding region" description="H-T-H motif" evidence="2">
    <location>
        <begin position="24"/>
        <end position="43"/>
    </location>
</feature>
<evidence type="ECO:0000313" key="5">
    <source>
        <dbReference type="EMBL" id="SHI42374.1"/>
    </source>
</evidence>
<gene>
    <name evidence="5" type="ORF">SAMN04488513_101249</name>
</gene>
<dbReference type="OrthoDB" id="881297at2"/>
<evidence type="ECO:0000259" key="4">
    <source>
        <dbReference type="PROSITE" id="PS50977"/>
    </source>
</evidence>
<dbReference type="AlphaFoldDB" id="A0A1M6B0U3"/>
<dbReference type="InterPro" id="IPR001387">
    <property type="entry name" value="Cro/C1-type_HTH"/>
</dbReference>
<dbReference type="PROSITE" id="PS50943">
    <property type="entry name" value="HTH_CROC1"/>
    <property type="match status" value="1"/>
</dbReference>
<reference evidence="6" key="1">
    <citation type="submission" date="2016-11" db="EMBL/GenBank/DDBJ databases">
        <authorList>
            <person name="Varghese N."/>
            <person name="Submissions S."/>
        </authorList>
    </citation>
    <scope>NUCLEOTIDE SEQUENCE [LARGE SCALE GENOMIC DNA]</scope>
    <source>
        <strain evidence="6">DSM 19858</strain>
    </source>
</reference>
<proteinExistence type="predicted"/>
<evidence type="ECO:0000313" key="6">
    <source>
        <dbReference type="Proteomes" id="UP000184543"/>
    </source>
</evidence>